<name>A0A9X9M568_GULGU</name>
<organism evidence="6 7">
    <name type="scientific">Gulo gulo</name>
    <name type="common">Wolverine</name>
    <name type="synonym">Gluton</name>
    <dbReference type="NCBI Taxonomy" id="48420"/>
    <lineage>
        <taxon>Eukaryota</taxon>
        <taxon>Metazoa</taxon>
        <taxon>Chordata</taxon>
        <taxon>Craniata</taxon>
        <taxon>Vertebrata</taxon>
        <taxon>Euteleostomi</taxon>
        <taxon>Mammalia</taxon>
        <taxon>Eutheria</taxon>
        <taxon>Laurasiatheria</taxon>
        <taxon>Carnivora</taxon>
        <taxon>Caniformia</taxon>
        <taxon>Musteloidea</taxon>
        <taxon>Mustelidae</taxon>
        <taxon>Guloninae</taxon>
        <taxon>Gulo</taxon>
    </lineage>
</organism>
<accession>A0A9X9M568</accession>
<comment type="caution">
    <text evidence="6">The sequence shown here is derived from an EMBL/GenBank/DDBJ whole genome shotgun (WGS) entry which is preliminary data.</text>
</comment>
<keyword evidence="1" id="KW-0689">Ribosomal protein</keyword>
<evidence type="ECO:0000256" key="4">
    <source>
        <dbReference type="ARBA" id="ARBA00035458"/>
    </source>
</evidence>
<proteinExistence type="predicted"/>
<dbReference type="GO" id="GO:0044391">
    <property type="term" value="C:ribosomal subunit"/>
    <property type="evidence" value="ECO:0007669"/>
    <property type="project" value="UniProtKB-ARBA"/>
</dbReference>
<evidence type="ECO:0000256" key="5">
    <source>
        <dbReference type="SAM" id="Phobius"/>
    </source>
</evidence>
<keyword evidence="5" id="KW-0812">Transmembrane</keyword>
<dbReference type="Proteomes" id="UP000269945">
    <property type="component" value="Unassembled WGS sequence"/>
</dbReference>
<dbReference type="InterPro" id="IPR053709">
    <property type="entry name" value="eRP_eS24_sf"/>
</dbReference>
<sequence>MFIDVLHFGKATEPKTEIWEILAKMYKTTPNVPFVHGFRIHLVVVKHLALTGFMLLGLCKEKTPNIYL</sequence>
<feature type="transmembrane region" description="Helical" evidence="5">
    <location>
        <begin position="38"/>
        <end position="59"/>
    </location>
</feature>
<keyword evidence="5" id="KW-1133">Transmembrane helix</keyword>
<dbReference type="PANTHER" id="PTHR10496">
    <property type="entry name" value="40S RIBOSOMAL PROTEIN S24"/>
    <property type="match status" value="1"/>
</dbReference>
<dbReference type="InterPro" id="IPR012678">
    <property type="entry name" value="Ribosomal_uL23/eL15/eS24_sf"/>
</dbReference>
<evidence type="ECO:0000313" key="7">
    <source>
        <dbReference type="Proteomes" id="UP000269945"/>
    </source>
</evidence>
<keyword evidence="2" id="KW-0687">Ribonucleoprotein</keyword>
<dbReference type="Gene3D" id="3.30.70.3370">
    <property type="match status" value="1"/>
</dbReference>
<reference evidence="6 7" key="1">
    <citation type="submission" date="2018-10" db="EMBL/GenBank/DDBJ databases">
        <authorList>
            <person name="Ekblom R."/>
            <person name="Jareborg N."/>
        </authorList>
    </citation>
    <scope>NUCLEOTIDE SEQUENCE [LARGE SCALE GENOMIC DNA]</scope>
    <source>
        <tissue evidence="6">Muscle</tissue>
    </source>
</reference>
<dbReference type="SUPFAM" id="SSF54189">
    <property type="entry name" value="Ribosomal proteins S24e, L23 and L15e"/>
    <property type="match status" value="1"/>
</dbReference>
<keyword evidence="5" id="KW-0472">Membrane</keyword>
<protein>
    <recommendedName>
        <fullName evidence="3">Small ribosomal subunit protein eS24</fullName>
    </recommendedName>
    <alternativeName>
        <fullName evidence="4">40S ribosomal protein S24</fullName>
    </alternativeName>
</protein>
<dbReference type="EMBL" id="CYRY02042976">
    <property type="protein sequence ID" value="VCX37046.1"/>
    <property type="molecule type" value="Genomic_DNA"/>
</dbReference>
<dbReference type="AlphaFoldDB" id="A0A9X9M568"/>
<evidence type="ECO:0000256" key="2">
    <source>
        <dbReference type="ARBA" id="ARBA00023274"/>
    </source>
</evidence>
<gene>
    <name evidence="6" type="ORF">BN2614_LOCUS1</name>
</gene>
<dbReference type="GO" id="GO:0003735">
    <property type="term" value="F:structural constituent of ribosome"/>
    <property type="evidence" value="ECO:0007669"/>
    <property type="project" value="InterPro"/>
</dbReference>
<evidence type="ECO:0000313" key="6">
    <source>
        <dbReference type="EMBL" id="VCX37046.1"/>
    </source>
</evidence>
<dbReference type="InterPro" id="IPR001976">
    <property type="entry name" value="Ribosomal_eS24"/>
</dbReference>
<dbReference type="Pfam" id="PF01282">
    <property type="entry name" value="Ribosomal_S24e"/>
    <property type="match status" value="1"/>
</dbReference>
<dbReference type="GO" id="GO:0006412">
    <property type="term" value="P:translation"/>
    <property type="evidence" value="ECO:0007669"/>
    <property type="project" value="InterPro"/>
</dbReference>
<keyword evidence="7" id="KW-1185">Reference proteome</keyword>
<evidence type="ECO:0000256" key="1">
    <source>
        <dbReference type="ARBA" id="ARBA00022980"/>
    </source>
</evidence>
<evidence type="ECO:0000256" key="3">
    <source>
        <dbReference type="ARBA" id="ARBA00035149"/>
    </source>
</evidence>